<name>A0A1G9YKR1_9EURY</name>
<dbReference type="STRING" id="996166.SAMN05192554_11523"/>
<dbReference type="PANTHER" id="PTHR40112">
    <property type="entry name" value="H2HPP ISOMERASE"/>
    <property type="match status" value="1"/>
</dbReference>
<dbReference type="SUPFAM" id="SSF51182">
    <property type="entry name" value="RmlC-like cupins"/>
    <property type="match status" value="1"/>
</dbReference>
<accession>A0A1G9YKR1</accession>
<sequence length="112" mass="11994">MDIVPESDVESTEAVDGAHLKLLAGGTEMNVQHFRVDPGATVPEHSHPHEQTGYVLEGALTFFVDGETHVVEAGDSYVFPGGEAHGAENRGDVPAVGLDIFSPPRDDPDWMD</sequence>
<dbReference type="RefSeq" id="WP_089734584.1">
    <property type="nucleotide sequence ID" value="NZ_FNIA01000015.1"/>
</dbReference>
<reference evidence="3 4" key="1">
    <citation type="submission" date="2016-10" db="EMBL/GenBank/DDBJ databases">
        <authorList>
            <person name="de Groot N.N."/>
        </authorList>
    </citation>
    <scope>NUCLEOTIDE SEQUENCE [LARGE SCALE GENOMIC DNA]</scope>
    <source>
        <strain evidence="4">EB21,IBRC-M 10013,KCTC 4048</strain>
    </source>
</reference>
<gene>
    <name evidence="3" type="ORF">SAMN05192554_11523</name>
</gene>
<dbReference type="InterPro" id="IPR014710">
    <property type="entry name" value="RmlC-like_jellyroll"/>
</dbReference>
<keyword evidence="4" id="KW-1185">Reference proteome</keyword>
<dbReference type="InterPro" id="IPR013096">
    <property type="entry name" value="Cupin_2"/>
</dbReference>
<evidence type="ECO:0000313" key="3">
    <source>
        <dbReference type="EMBL" id="SDN09839.1"/>
    </source>
</evidence>
<dbReference type="AlphaFoldDB" id="A0A1G9YKR1"/>
<dbReference type="InterPro" id="IPR011051">
    <property type="entry name" value="RmlC_Cupin_sf"/>
</dbReference>
<evidence type="ECO:0000256" key="1">
    <source>
        <dbReference type="SAM" id="MobiDB-lite"/>
    </source>
</evidence>
<evidence type="ECO:0000313" key="4">
    <source>
        <dbReference type="Proteomes" id="UP000199370"/>
    </source>
</evidence>
<dbReference type="CDD" id="cd02238">
    <property type="entry name" value="cupin_KdgF"/>
    <property type="match status" value="1"/>
</dbReference>
<dbReference type="InterPro" id="IPR052535">
    <property type="entry name" value="Bacilysin_H2HPP_isomerase"/>
</dbReference>
<evidence type="ECO:0000259" key="2">
    <source>
        <dbReference type="Pfam" id="PF07883"/>
    </source>
</evidence>
<dbReference type="Proteomes" id="UP000199370">
    <property type="component" value="Unassembled WGS sequence"/>
</dbReference>
<dbReference type="PANTHER" id="PTHR40112:SF1">
    <property type="entry name" value="H2HPP ISOMERASE"/>
    <property type="match status" value="1"/>
</dbReference>
<organism evidence="3 4">
    <name type="scientific">Haloarchaeobius iranensis</name>
    <dbReference type="NCBI Taxonomy" id="996166"/>
    <lineage>
        <taxon>Archaea</taxon>
        <taxon>Methanobacteriati</taxon>
        <taxon>Methanobacteriota</taxon>
        <taxon>Stenosarchaea group</taxon>
        <taxon>Halobacteria</taxon>
        <taxon>Halobacteriales</taxon>
        <taxon>Halorubellaceae</taxon>
        <taxon>Haloarchaeobius</taxon>
    </lineage>
</organism>
<dbReference type="OrthoDB" id="114121at2157"/>
<dbReference type="Gene3D" id="2.60.120.10">
    <property type="entry name" value="Jelly Rolls"/>
    <property type="match status" value="1"/>
</dbReference>
<dbReference type="Pfam" id="PF07883">
    <property type="entry name" value="Cupin_2"/>
    <property type="match status" value="1"/>
</dbReference>
<feature type="region of interest" description="Disordered" evidence="1">
    <location>
        <begin position="82"/>
        <end position="112"/>
    </location>
</feature>
<protein>
    <submittedName>
        <fullName evidence="3">Cupin domain protein</fullName>
    </submittedName>
</protein>
<dbReference type="EMBL" id="FNIA01000015">
    <property type="protein sequence ID" value="SDN09839.1"/>
    <property type="molecule type" value="Genomic_DNA"/>
</dbReference>
<proteinExistence type="predicted"/>
<feature type="domain" description="Cupin type-2" evidence="2">
    <location>
        <begin position="33"/>
        <end position="101"/>
    </location>
</feature>